<dbReference type="InterPro" id="IPR007172">
    <property type="entry name" value="DUF374"/>
</dbReference>
<feature type="domain" description="DUF374" evidence="2">
    <location>
        <begin position="57"/>
        <end position="126"/>
    </location>
</feature>
<dbReference type="Proteomes" id="UP000318478">
    <property type="component" value="Unassembled WGS sequence"/>
</dbReference>
<keyword evidence="4" id="KW-1185">Reference proteome</keyword>
<dbReference type="EMBL" id="SJPO01000001">
    <property type="protein sequence ID" value="TWT85715.1"/>
    <property type="molecule type" value="Genomic_DNA"/>
</dbReference>
<evidence type="ECO:0000259" key="2">
    <source>
        <dbReference type="Pfam" id="PF04028"/>
    </source>
</evidence>
<dbReference type="OrthoDB" id="9810508at2"/>
<accession>A0A5C5ZF37</accession>
<sequence length="231" mass="24932">MSLSRRALSWLIALAIVTLRITCRVRVYNDPRPKLREAGLPYTYSTLHAHQVAVVINREPGTAAMVSQSKDGQLLIPAFKLMRVRPKCGSSGGGGKGGRAALQGLADNLRGGDPAILAVDGPIGPRGRVSKGVAVLAKQTGCAVINVVGIPTSRWIITKAWDRLQIPKPFSTIHGYFGEPLFYQVGESIEDFRLRVEEQLNALEQKHDPEEAAAAAAATAARPPRRRRVAA</sequence>
<feature type="region of interest" description="Disordered" evidence="1">
    <location>
        <begin position="203"/>
        <end position="231"/>
    </location>
</feature>
<dbReference type="AlphaFoldDB" id="A0A5C5ZF37"/>
<dbReference type="RefSeq" id="WP_146583957.1">
    <property type="nucleotide sequence ID" value="NZ_SJPO01000001.1"/>
</dbReference>
<evidence type="ECO:0000313" key="3">
    <source>
        <dbReference type="EMBL" id="TWT85715.1"/>
    </source>
</evidence>
<reference evidence="3 4" key="1">
    <citation type="submission" date="2019-02" db="EMBL/GenBank/DDBJ databases">
        <title>Deep-cultivation of Planctomycetes and their phenomic and genomic characterization uncovers novel biology.</title>
        <authorList>
            <person name="Wiegand S."/>
            <person name="Jogler M."/>
            <person name="Boedeker C."/>
            <person name="Pinto D."/>
            <person name="Vollmers J."/>
            <person name="Rivas-Marin E."/>
            <person name="Kohn T."/>
            <person name="Peeters S.H."/>
            <person name="Heuer A."/>
            <person name="Rast P."/>
            <person name="Oberbeckmann S."/>
            <person name="Bunk B."/>
            <person name="Jeske O."/>
            <person name="Meyerdierks A."/>
            <person name="Storesund J.E."/>
            <person name="Kallscheuer N."/>
            <person name="Luecker S."/>
            <person name="Lage O.M."/>
            <person name="Pohl T."/>
            <person name="Merkel B.J."/>
            <person name="Hornburger P."/>
            <person name="Mueller R.-W."/>
            <person name="Bruemmer F."/>
            <person name="Labrenz M."/>
            <person name="Spormann A.M."/>
            <person name="Op Den Camp H."/>
            <person name="Overmann J."/>
            <person name="Amann R."/>
            <person name="Jetten M.S.M."/>
            <person name="Mascher T."/>
            <person name="Medema M.H."/>
            <person name="Devos D.P."/>
            <person name="Kaster A.-K."/>
            <person name="Ovreas L."/>
            <person name="Rohde M."/>
            <person name="Galperin M.Y."/>
            <person name="Jogler C."/>
        </authorList>
    </citation>
    <scope>NUCLEOTIDE SEQUENCE [LARGE SCALE GENOMIC DNA]</scope>
    <source>
        <strain evidence="3 4">Pla123a</strain>
    </source>
</reference>
<protein>
    <recommendedName>
        <fullName evidence="2">DUF374 domain-containing protein</fullName>
    </recommendedName>
</protein>
<organism evidence="3 4">
    <name type="scientific">Posidoniimonas polymericola</name>
    <dbReference type="NCBI Taxonomy" id="2528002"/>
    <lineage>
        <taxon>Bacteria</taxon>
        <taxon>Pseudomonadati</taxon>
        <taxon>Planctomycetota</taxon>
        <taxon>Planctomycetia</taxon>
        <taxon>Pirellulales</taxon>
        <taxon>Lacipirellulaceae</taxon>
        <taxon>Posidoniimonas</taxon>
    </lineage>
</organism>
<comment type="caution">
    <text evidence="3">The sequence shown here is derived from an EMBL/GenBank/DDBJ whole genome shotgun (WGS) entry which is preliminary data.</text>
</comment>
<proteinExistence type="predicted"/>
<evidence type="ECO:0000313" key="4">
    <source>
        <dbReference type="Proteomes" id="UP000318478"/>
    </source>
</evidence>
<feature type="compositionally biased region" description="Low complexity" evidence="1">
    <location>
        <begin position="212"/>
        <end position="222"/>
    </location>
</feature>
<dbReference type="Pfam" id="PF04028">
    <property type="entry name" value="DUF374"/>
    <property type="match status" value="1"/>
</dbReference>
<name>A0A5C5ZF37_9BACT</name>
<evidence type="ECO:0000256" key="1">
    <source>
        <dbReference type="SAM" id="MobiDB-lite"/>
    </source>
</evidence>
<gene>
    <name evidence="3" type="ORF">Pla123a_05220</name>
</gene>